<dbReference type="InterPro" id="IPR015940">
    <property type="entry name" value="UBA"/>
</dbReference>
<dbReference type="AlphaFoldDB" id="A0A7R9M9E2"/>
<dbReference type="PROSITE" id="PS50030">
    <property type="entry name" value="UBA"/>
    <property type="match status" value="1"/>
</dbReference>
<dbReference type="InterPro" id="IPR009060">
    <property type="entry name" value="UBA-like_sf"/>
</dbReference>
<evidence type="ECO:0000256" key="1">
    <source>
        <dbReference type="SAM" id="MobiDB-lite"/>
    </source>
</evidence>
<feature type="domain" description="UBA" evidence="2">
    <location>
        <begin position="89"/>
        <end position="130"/>
    </location>
</feature>
<name>A0A7R9M9E2_9ACAR</name>
<dbReference type="OrthoDB" id="1733656at2759"/>
<dbReference type="SUPFAM" id="SSF46934">
    <property type="entry name" value="UBA-like"/>
    <property type="match status" value="1"/>
</dbReference>
<dbReference type="SMART" id="SM00165">
    <property type="entry name" value="UBA"/>
    <property type="match status" value="1"/>
</dbReference>
<organism evidence="3">
    <name type="scientific">Oppiella nova</name>
    <dbReference type="NCBI Taxonomy" id="334625"/>
    <lineage>
        <taxon>Eukaryota</taxon>
        <taxon>Metazoa</taxon>
        <taxon>Ecdysozoa</taxon>
        <taxon>Arthropoda</taxon>
        <taxon>Chelicerata</taxon>
        <taxon>Arachnida</taxon>
        <taxon>Acari</taxon>
        <taxon>Acariformes</taxon>
        <taxon>Sarcoptiformes</taxon>
        <taxon>Oribatida</taxon>
        <taxon>Brachypylina</taxon>
        <taxon>Oppioidea</taxon>
        <taxon>Oppiidae</taxon>
        <taxon>Oppiella</taxon>
    </lineage>
</organism>
<accession>A0A7R9M9E2</accession>
<dbReference type="Gene3D" id="1.10.8.10">
    <property type="entry name" value="DNA helicase RuvA subunit, C-terminal domain"/>
    <property type="match status" value="1"/>
</dbReference>
<sequence length="178" mass="18715">MSVLVIRQLIRRSRHPLNAYANRKAITHTPRVRLSMNTNTTADDNSGRTGRGEADGAEQLTGGTGAAGAGIASVQVGTGGQQPVPKQWRPNPELMSLLTDMGISGVAAKKALYYTDNQSIELATNWIFENPSQDLDTPLELELNVGPNIPAPGVRAAATGAESGLMSGAIGFGFVVVF</sequence>
<feature type="compositionally biased region" description="Polar residues" evidence="1">
    <location>
        <begin position="35"/>
        <end position="48"/>
    </location>
</feature>
<dbReference type="Proteomes" id="UP000728032">
    <property type="component" value="Unassembled WGS sequence"/>
</dbReference>
<reference evidence="3" key="1">
    <citation type="submission" date="2020-11" db="EMBL/GenBank/DDBJ databases">
        <authorList>
            <person name="Tran Van P."/>
        </authorList>
    </citation>
    <scope>NUCLEOTIDE SEQUENCE</scope>
</reference>
<protein>
    <recommendedName>
        <fullName evidence="2">UBA domain-containing protein</fullName>
    </recommendedName>
</protein>
<dbReference type="EMBL" id="OC925312">
    <property type="protein sequence ID" value="CAD7656066.1"/>
    <property type="molecule type" value="Genomic_DNA"/>
</dbReference>
<evidence type="ECO:0000313" key="3">
    <source>
        <dbReference type="EMBL" id="CAD7656066.1"/>
    </source>
</evidence>
<gene>
    <name evidence="3" type="ORF">ONB1V03_LOCUS12706</name>
</gene>
<keyword evidence="4" id="KW-1185">Reference proteome</keyword>
<dbReference type="CDD" id="cd14296">
    <property type="entry name" value="UBA1_scUBP14_like"/>
    <property type="match status" value="1"/>
</dbReference>
<dbReference type="EMBL" id="CAJPVJ010010487">
    <property type="protein sequence ID" value="CAG2173253.1"/>
    <property type="molecule type" value="Genomic_DNA"/>
</dbReference>
<evidence type="ECO:0000313" key="4">
    <source>
        <dbReference type="Proteomes" id="UP000728032"/>
    </source>
</evidence>
<feature type="region of interest" description="Disordered" evidence="1">
    <location>
        <begin position="33"/>
        <end position="67"/>
    </location>
</feature>
<proteinExistence type="predicted"/>
<evidence type="ECO:0000259" key="2">
    <source>
        <dbReference type="PROSITE" id="PS50030"/>
    </source>
</evidence>
<dbReference type="Pfam" id="PF22562">
    <property type="entry name" value="UBA_7"/>
    <property type="match status" value="1"/>
</dbReference>